<dbReference type="GO" id="GO:0003676">
    <property type="term" value="F:nucleic acid binding"/>
    <property type="evidence" value="ECO:0007669"/>
    <property type="project" value="InterPro"/>
</dbReference>
<comment type="caution">
    <text evidence="3">The sequence shown here is derived from an EMBL/GenBank/DDBJ whole genome shotgun (WGS) entry which is preliminary data.</text>
</comment>
<name>A0A5N5SRW2_9CRUS</name>
<dbReference type="Gene3D" id="4.10.60.10">
    <property type="entry name" value="Zinc finger, CCHC-type"/>
    <property type="match status" value="1"/>
</dbReference>
<dbReference type="Pfam" id="PF00098">
    <property type="entry name" value="zf-CCHC"/>
    <property type="match status" value="1"/>
</dbReference>
<keyword evidence="1" id="KW-0862">Zinc</keyword>
<keyword evidence="1" id="KW-0863">Zinc-finger</keyword>
<evidence type="ECO:0000313" key="3">
    <source>
        <dbReference type="EMBL" id="KAB7496901.1"/>
    </source>
</evidence>
<dbReference type="GO" id="GO:0008270">
    <property type="term" value="F:zinc ion binding"/>
    <property type="evidence" value="ECO:0007669"/>
    <property type="project" value="UniProtKB-KW"/>
</dbReference>
<dbReference type="AlphaFoldDB" id="A0A5N5SRW2"/>
<feature type="non-terminal residue" evidence="3">
    <location>
        <position position="90"/>
    </location>
</feature>
<dbReference type="PROSITE" id="PS50158">
    <property type="entry name" value="ZF_CCHC"/>
    <property type="match status" value="1"/>
</dbReference>
<gene>
    <name evidence="3" type="ORF">Anas_04921</name>
</gene>
<organism evidence="3 4">
    <name type="scientific">Armadillidium nasatum</name>
    <dbReference type="NCBI Taxonomy" id="96803"/>
    <lineage>
        <taxon>Eukaryota</taxon>
        <taxon>Metazoa</taxon>
        <taxon>Ecdysozoa</taxon>
        <taxon>Arthropoda</taxon>
        <taxon>Crustacea</taxon>
        <taxon>Multicrustacea</taxon>
        <taxon>Malacostraca</taxon>
        <taxon>Eumalacostraca</taxon>
        <taxon>Peracarida</taxon>
        <taxon>Isopoda</taxon>
        <taxon>Oniscidea</taxon>
        <taxon>Crinocheta</taxon>
        <taxon>Armadillidiidae</taxon>
        <taxon>Armadillidium</taxon>
    </lineage>
</organism>
<evidence type="ECO:0000313" key="4">
    <source>
        <dbReference type="Proteomes" id="UP000326759"/>
    </source>
</evidence>
<sequence length="90" mass="9913">DNAGSGGCRNCQDPDHTSKICENECKLCSNNTDGHMRKDCPTADLCRNCGGSGHISYKCEEECKNCNNNFDGHARKDCQKNNTCFNCNQS</sequence>
<keyword evidence="4" id="KW-1185">Reference proteome</keyword>
<accession>A0A5N5SRW2</accession>
<dbReference type="Proteomes" id="UP000326759">
    <property type="component" value="Unassembled WGS sequence"/>
</dbReference>
<dbReference type="OrthoDB" id="3863715at2759"/>
<feature type="domain" description="CCHC-type" evidence="2">
    <location>
        <begin position="46"/>
        <end position="61"/>
    </location>
</feature>
<feature type="non-terminal residue" evidence="3">
    <location>
        <position position="1"/>
    </location>
</feature>
<reference evidence="3 4" key="1">
    <citation type="journal article" date="2019" name="PLoS Biol.">
        <title>Sex chromosomes control vertical transmission of feminizing Wolbachia symbionts in an isopod.</title>
        <authorList>
            <person name="Becking T."/>
            <person name="Chebbi M.A."/>
            <person name="Giraud I."/>
            <person name="Moumen B."/>
            <person name="Laverre T."/>
            <person name="Caubet Y."/>
            <person name="Peccoud J."/>
            <person name="Gilbert C."/>
            <person name="Cordaux R."/>
        </authorList>
    </citation>
    <scope>NUCLEOTIDE SEQUENCE [LARGE SCALE GENOMIC DNA]</scope>
    <source>
        <strain evidence="3">ANa2</strain>
        <tissue evidence="3">Whole body excluding digestive tract and cuticle</tissue>
    </source>
</reference>
<keyword evidence="1" id="KW-0479">Metal-binding</keyword>
<evidence type="ECO:0000259" key="2">
    <source>
        <dbReference type="PROSITE" id="PS50158"/>
    </source>
</evidence>
<dbReference type="InterPro" id="IPR036875">
    <property type="entry name" value="Znf_CCHC_sf"/>
</dbReference>
<evidence type="ECO:0000256" key="1">
    <source>
        <dbReference type="PROSITE-ProRule" id="PRU00047"/>
    </source>
</evidence>
<proteinExistence type="predicted"/>
<protein>
    <recommendedName>
        <fullName evidence="2">CCHC-type domain-containing protein</fullName>
    </recommendedName>
</protein>
<dbReference type="SMART" id="SM00343">
    <property type="entry name" value="ZnF_C2HC"/>
    <property type="match status" value="4"/>
</dbReference>
<dbReference type="EMBL" id="SEYY01020933">
    <property type="protein sequence ID" value="KAB7496901.1"/>
    <property type="molecule type" value="Genomic_DNA"/>
</dbReference>
<dbReference type="InterPro" id="IPR001878">
    <property type="entry name" value="Znf_CCHC"/>
</dbReference>
<dbReference type="SUPFAM" id="SSF57756">
    <property type="entry name" value="Retrovirus zinc finger-like domains"/>
    <property type="match status" value="1"/>
</dbReference>